<dbReference type="Proteomes" id="UP000469523">
    <property type="component" value="Unassembled WGS sequence"/>
</dbReference>
<dbReference type="SUPFAM" id="SSF55729">
    <property type="entry name" value="Acyl-CoA N-acyltransferases (Nat)"/>
    <property type="match status" value="1"/>
</dbReference>
<reference evidence="2 3" key="1">
    <citation type="submission" date="2019-09" db="EMBL/GenBank/DDBJ databases">
        <title>In-depth cultivation of the pig gut microbiome towards novel bacterial diversity and tailored functional studies.</title>
        <authorList>
            <person name="Wylensek D."/>
            <person name="Hitch T.C.A."/>
            <person name="Clavel T."/>
        </authorList>
    </citation>
    <scope>NUCLEOTIDE SEQUENCE [LARGE SCALE GENOMIC DNA]</scope>
    <source>
        <strain evidence="2 3">WCA3-693-APC-4?</strain>
    </source>
</reference>
<proteinExistence type="predicted"/>
<dbReference type="PROSITE" id="PS51186">
    <property type="entry name" value="GNAT"/>
    <property type="match status" value="1"/>
</dbReference>
<dbReference type="RefSeq" id="WP_154441488.1">
    <property type="nucleotide sequence ID" value="NZ_JAHLPJ010000001.1"/>
</dbReference>
<dbReference type="EMBL" id="VUNQ01000035">
    <property type="protein sequence ID" value="MSU02534.1"/>
    <property type="molecule type" value="Genomic_DNA"/>
</dbReference>
<accession>A0A6N7Y110</accession>
<dbReference type="InterPro" id="IPR016181">
    <property type="entry name" value="Acyl_CoA_acyltransferase"/>
</dbReference>
<gene>
    <name evidence="2" type="ORF">FYJ83_13820</name>
</gene>
<keyword evidence="3" id="KW-1185">Reference proteome</keyword>
<sequence length="168" mass="19351">MLPNNIISERLILRDMMMDDSKDVWEIWSNSENERYMSDPVESQDEIVSIFDTDDRNGYLTVAILKDTDEIIGTCCFGPTDRNDEWGFGYSIRQEHWNKGYATEIVKSVIEFGYSSGIKDFIASCAIENTASGKVMEKCGMYIDHKGSFRQPKLDIVYESNVYKLHID</sequence>
<dbReference type="GO" id="GO:0016747">
    <property type="term" value="F:acyltransferase activity, transferring groups other than amino-acyl groups"/>
    <property type="evidence" value="ECO:0007669"/>
    <property type="project" value="InterPro"/>
</dbReference>
<dbReference type="AlphaFoldDB" id="A0A6N7Y110"/>
<dbReference type="Pfam" id="PF13302">
    <property type="entry name" value="Acetyltransf_3"/>
    <property type="match status" value="1"/>
</dbReference>
<dbReference type="PANTHER" id="PTHR43792">
    <property type="entry name" value="GNAT FAMILY, PUTATIVE (AFU_ORTHOLOGUE AFUA_3G00765)-RELATED-RELATED"/>
    <property type="match status" value="1"/>
</dbReference>
<organism evidence="2 3">
    <name type="scientific">Tissierella pigra</name>
    <dbReference type="NCBI Taxonomy" id="2607614"/>
    <lineage>
        <taxon>Bacteria</taxon>
        <taxon>Bacillati</taxon>
        <taxon>Bacillota</taxon>
        <taxon>Tissierellia</taxon>
        <taxon>Tissierellales</taxon>
        <taxon>Tissierellaceae</taxon>
        <taxon>Tissierella</taxon>
    </lineage>
</organism>
<comment type="caution">
    <text evidence="2">The sequence shown here is derived from an EMBL/GenBank/DDBJ whole genome shotgun (WGS) entry which is preliminary data.</text>
</comment>
<keyword evidence="2" id="KW-0808">Transferase</keyword>
<dbReference type="InterPro" id="IPR051531">
    <property type="entry name" value="N-acetyltransferase"/>
</dbReference>
<evidence type="ECO:0000313" key="2">
    <source>
        <dbReference type="EMBL" id="MSU02534.1"/>
    </source>
</evidence>
<feature type="domain" description="N-acetyltransferase" evidence="1">
    <location>
        <begin position="11"/>
        <end position="168"/>
    </location>
</feature>
<dbReference type="InterPro" id="IPR000182">
    <property type="entry name" value="GNAT_dom"/>
</dbReference>
<evidence type="ECO:0000259" key="1">
    <source>
        <dbReference type="PROSITE" id="PS51186"/>
    </source>
</evidence>
<name>A0A6N7Y110_9FIRM</name>
<protein>
    <submittedName>
        <fullName evidence="2">GNAT family N-acetyltransferase</fullName>
    </submittedName>
</protein>
<evidence type="ECO:0000313" key="3">
    <source>
        <dbReference type="Proteomes" id="UP000469523"/>
    </source>
</evidence>
<dbReference type="Gene3D" id="3.40.630.30">
    <property type="match status" value="1"/>
</dbReference>
<dbReference type="CDD" id="cd04301">
    <property type="entry name" value="NAT_SF"/>
    <property type="match status" value="1"/>
</dbReference>